<proteinExistence type="predicted"/>
<keyword evidence="2" id="KW-1185">Reference proteome</keyword>
<gene>
    <name evidence="1" type="ORF">KC19_1G035200</name>
</gene>
<name>A0A8T0J343_CERPU</name>
<organism evidence="1 2">
    <name type="scientific">Ceratodon purpureus</name>
    <name type="common">Fire moss</name>
    <name type="synonym">Dicranum purpureum</name>
    <dbReference type="NCBI Taxonomy" id="3225"/>
    <lineage>
        <taxon>Eukaryota</taxon>
        <taxon>Viridiplantae</taxon>
        <taxon>Streptophyta</taxon>
        <taxon>Embryophyta</taxon>
        <taxon>Bryophyta</taxon>
        <taxon>Bryophytina</taxon>
        <taxon>Bryopsida</taxon>
        <taxon>Dicranidae</taxon>
        <taxon>Pseudoditrichales</taxon>
        <taxon>Ditrichaceae</taxon>
        <taxon>Ceratodon</taxon>
    </lineage>
</organism>
<reference evidence="1" key="1">
    <citation type="submission" date="2020-06" db="EMBL/GenBank/DDBJ databases">
        <title>WGS assembly of Ceratodon purpureus strain R40.</title>
        <authorList>
            <person name="Carey S.B."/>
            <person name="Jenkins J."/>
            <person name="Shu S."/>
            <person name="Lovell J.T."/>
            <person name="Sreedasyam A."/>
            <person name="Maumus F."/>
            <person name="Tiley G.P."/>
            <person name="Fernandez-Pozo N."/>
            <person name="Barry K."/>
            <person name="Chen C."/>
            <person name="Wang M."/>
            <person name="Lipzen A."/>
            <person name="Daum C."/>
            <person name="Saski C.A."/>
            <person name="Payton A.C."/>
            <person name="Mcbreen J.C."/>
            <person name="Conrad R.E."/>
            <person name="Kollar L.M."/>
            <person name="Olsson S."/>
            <person name="Huttunen S."/>
            <person name="Landis J.B."/>
            <person name="Wickett N.J."/>
            <person name="Johnson M.G."/>
            <person name="Rensing S.A."/>
            <person name="Grimwood J."/>
            <person name="Schmutz J."/>
            <person name="Mcdaniel S.F."/>
        </authorList>
    </citation>
    <scope>NUCLEOTIDE SEQUENCE</scope>
    <source>
        <strain evidence="1">R40</strain>
    </source>
</reference>
<evidence type="ECO:0000313" key="1">
    <source>
        <dbReference type="EMBL" id="KAG0589632.1"/>
    </source>
</evidence>
<dbReference type="Proteomes" id="UP000822688">
    <property type="component" value="Chromosome 1"/>
</dbReference>
<comment type="caution">
    <text evidence="1">The sequence shown here is derived from an EMBL/GenBank/DDBJ whole genome shotgun (WGS) entry which is preliminary data.</text>
</comment>
<dbReference type="EMBL" id="CM026421">
    <property type="protein sequence ID" value="KAG0589632.1"/>
    <property type="molecule type" value="Genomic_DNA"/>
</dbReference>
<sequence length="117" mass="12882">MLASLDKCAAAGAGCGLAVVSFAQLLHVCRLHSRFFPCHLQDTSCSRVHGWSCPGMESAFVVVSRNVAFLEEEIRFYCSLESFRAPGLMHCGFLQIKLRGEVIVVLISVLSRHCPVR</sequence>
<dbReference type="AlphaFoldDB" id="A0A8T0J343"/>
<accession>A0A8T0J343</accession>
<evidence type="ECO:0000313" key="2">
    <source>
        <dbReference type="Proteomes" id="UP000822688"/>
    </source>
</evidence>
<protein>
    <submittedName>
        <fullName evidence="1">Uncharacterized protein</fullName>
    </submittedName>
</protein>